<reference evidence="1 2" key="1">
    <citation type="submission" date="2013-09" db="EMBL/GenBank/DDBJ databases">
        <authorList>
            <person name="Zeng Z."/>
            <person name="Chen C."/>
        </authorList>
    </citation>
    <scope>NUCLEOTIDE SEQUENCE [LARGE SCALE GENOMIC DNA]</scope>
    <source>
        <strain evidence="1 2">F44-8</strain>
    </source>
</reference>
<proteinExistence type="predicted"/>
<protein>
    <submittedName>
        <fullName evidence="1">Uncharacterized protein</fullName>
    </submittedName>
</protein>
<dbReference type="STRING" id="1406840.Q763_08895"/>
<dbReference type="eggNOG" id="ENOG5032HPZ">
    <property type="taxonomic scope" value="Bacteria"/>
</dbReference>
<evidence type="ECO:0000313" key="1">
    <source>
        <dbReference type="EMBL" id="KGO81188.1"/>
    </source>
</evidence>
<dbReference type="Proteomes" id="UP000030129">
    <property type="component" value="Unassembled WGS sequence"/>
</dbReference>
<organism evidence="1 2">
    <name type="scientific">Flavobacterium beibuense F44-8</name>
    <dbReference type="NCBI Taxonomy" id="1406840"/>
    <lineage>
        <taxon>Bacteria</taxon>
        <taxon>Pseudomonadati</taxon>
        <taxon>Bacteroidota</taxon>
        <taxon>Flavobacteriia</taxon>
        <taxon>Flavobacteriales</taxon>
        <taxon>Flavobacteriaceae</taxon>
        <taxon>Flavobacterium</taxon>
    </lineage>
</organism>
<keyword evidence="2" id="KW-1185">Reference proteome</keyword>
<evidence type="ECO:0000313" key="2">
    <source>
        <dbReference type="Proteomes" id="UP000030129"/>
    </source>
</evidence>
<comment type="caution">
    <text evidence="1">The sequence shown here is derived from an EMBL/GenBank/DDBJ whole genome shotgun (WGS) entry which is preliminary data.</text>
</comment>
<gene>
    <name evidence="1" type="ORF">Q763_08895</name>
</gene>
<sequence length="147" mass="17049">MTDIENVFSIFHDGCISGYSGDMTLLNLKIECTYLAELINLNYSFFYIKLFEVSHLSFQTWHNLIDLATELVIKPEKIFQAELEILSANIKDDVVEVICNQYDKTFDYCGGVLRISANRIEICDEKMNTISLDELSSICDKYWDTFR</sequence>
<accession>A0A0A2LPR8</accession>
<dbReference type="EMBL" id="JRLV01000008">
    <property type="protein sequence ID" value="KGO81188.1"/>
    <property type="molecule type" value="Genomic_DNA"/>
</dbReference>
<name>A0A0A2LPR8_9FLAO</name>
<dbReference type="AlphaFoldDB" id="A0A0A2LPR8"/>